<name>A0A0R3TDC8_RODNA</name>
<evidence type="ECO:0000313" key="1">
    <source>
        <dbReference type="WBParaSite" id="HNAJ_0000506701-mRNA-1"/>
    </source>
</evidence>
<sequence>LVLVLLWQFSIGTRLVSQILLKSVRMVSLAFGPMLTRNFR</sequence>
<accession>A0A0R3TDC8</accession>
<proteinExistence type="predicted"/>
<reference evidence="1" key="1">
    <citation type="submission" date="2017-02" db="UniProtKB">
        <authorList>
            <consortium name="WormBaseParasite"/>
        </authorList>
    </citation>
    <scope>IDENTIFICATION</scope>
</reference>
<organism evidence="1">
    <name type="scientific">Rodentolepis nana</name>
    <name type="common">Dwarf tapeworm</name>
    <name type="synonym">Hymenolepis nana</name>
    <dbReference type="NCBI Taxonomy" id="102285"/>
    <lineage>
        <taxon>Eukaryota</taxon>
        <taxon>Metazoa</taxon>
        <taxon>Spiralia</taxon>
        <taxon>Lophotrochozoa</taxon>
        <taxon>Platyhelminthes</taxon>
        <taxon>Cestoda</taxon>
        <taxon>Eucestoda</taxon>
        <taxon>Cyclophyllidea</taxon>
        <taxon>Hymenolepididae</taxon>
        <taxon>Rodentolepis</taxon>
    </lineage>
</organism>
<dbReference type="WBParaSite" id="HNAJ_0000506701-mRNA-1">
    <property type="protein sequence ID" value="HNAJ_0000506701-mRNA-1"/>
    <property type="gene ID" value="HNAJ_0000506701"/>
</dbReference>
<protein>
    <submittedName>
        <fullName evidence="1">ABC transporter permease</fullName>
    </submittedName>
</protein>
<dbReference type="AlphaFoldDB" id="A0A0R3TDC8"/>